<comment type="caution">
    <text evidence="2">The sequence shown here is derived from an EMBL/GenBank/DDBJ whole genome shotgun (WGS) entry which is preliminary data.</text>
</comment>
<organism evidence="2 3">
    <name type="scientific">Streptomyces variegatus</name>
    <dbReference type="NCBI Taxonomy" id="284040"/>
    <lineage>
        <taxon>Bacteria</taxon>
        <taxon>Bacillati</taxon>
        <taxon>Actinomycetota</taxon>
        <taxon>Actinomycetes</taxon>
        <taxon>Kitasatosporales</taxon>
        <taxon>Streptomycetaceae</taxon>
        <taxon>Streptomyces</taxon>
    </lineage>
</organism>
<evidence type="ECO:0000256" key="1">
    <source>
        <dbReference type="SAM" id="MobiDB-lite"/>
    </source>
</evidence>
<reference evidence="3" key="1">
    <citation type="submission" date="2015-02" db="EMBL/GenBank/DDBJ databases">
        <authorList>
            <person name="Ju K.-S."/>
            <person name="Doroghazi J.R."/>
            <person name="Metcalf W."/>
        </authorList>
    </citation>
    <scope>NUCLEOTIDE SEQUENCE [LARGE SCALE GENOMIC DNA]</scope>
    <source>
        <strain evidence="3">NRRL B-16380</strain>
    </source>
</reference>
<dbReference type="EMBL" id="JYJH01000004">
    <property type="protein sequence ID" value="KJK40262.1"/>
    <property type="molecule type" value="Genomic_DNA"/>
</dbReference>
<feature type="compositionally biased region" description="Basic and acidic residues" evidence="1">
    <location>
        <begin position="45"/>
        <end position="61"/>
    </location>
</feature>
<dbReference type="AlphaFoldDB" id="A0A0M2GQY9"/>
<name>A0A0M2GQY9_9ACTN</name>
<evidence type="ECO:0000313" key="3">
    <source>
        <dbReference type="Proteomes" id="UP000034786"/>
    </source>
</evidence>
<gene>
    <name evidence="2" type="ORF">UK15_07910</name>
</gene>
<keyword evidence="3" id="KW-1185">Reference proteome</keyword>
<protein>
    <submittedName>
        <fullName evidence="2">Uncharacterized protein</fullName>
    </submittedName>
</protein>
<sequence>MSAYSRAFQALTSGRAMRPDEAAEALAALRKEYGDELADALGQHATEHYRPKPTDTKADDRRKRRAYGAVMRAANFAREIAASPFRATIPPQGDTTNRSTS</sequence>
<dbReference type="RefSeq" id="WP_031137593.1">
    <property type="nucleotide sequence ID" value="NZ_JYJH01000004.1"/>
</dbReference>
<proteinExistence type="predicted"/>
<evidence type="ECO:0000313" key="2">
    <source>
        <dbReference type="EMBL" id="KJK40262.1"/>
    </source>
</evidence>
<accession>A0A0M2GQY9</accession>
<dbReference type="Proteomes" id="UP000034786">
    <property type="component" value="Unassembled WGS sequence"/>
</dbReference>
<dbReference type="PATRIC" id="fig|284040.3.peg.4877"/>
<feature type="region of interest" description="Disordered" evidence="1">
    <location>
        <begin position="38"/>
        <end position="64"/>
    </location>
</feature>